<accession>A0A9K3KUL5</accession>
<dbReference type="EMBL" id="JAGRRH010000018">
    <property type="protein sequence ID" value="KAG7350270.1"/>
    <property type="molecule type" value="Genomic_DNA"/>
</dbReference>
<protein>
    <submittedName>
        <fullName evidence="2">Uncharacterized protein</fullName>
    </submittedName>
</protein>
<dbReference type="AlphaFoldDB" id="A0A9K3KUL5"/>
<dbReference type="Proteomes" id="UP000693970">
    <property type="component" value="Unassembled WGS sequence"/>
</dbReference>
<sequence length="329" mass="35336">MQPNINDIRASHSVTPNDVWIQCFAQDESAAVSSACLLPNVTGNQGLPQTESIQESSAFLPQQQAEFIDGSSPNESVEQDYEKVVVERDNFERMATKYKNQLHSSRCLLMLGFSGVFHAIDASPLGAQNAVVTSDRPGMHPFICSLDAFLQTQTVELTFNQQAETAEQPSTPGTIKQTSVPTSNDAPMIQATAVASNPGTIKQTSVPTSNDAPMIQANAVGSTPGTIKQTSASTSNAAPMIQANAVASTDKFAGQIKDRQTSSLELVAAPVAASIALSTVESAPLKTLPDRPPQDETGNEEFRTEKEKNARKSTNSLQLDARWHFSRKE</sequence>
<gene>
    <name evidence="2" type="ORF">IV203_009630</name>
</gene>
<proteinExistence type="predicted"/>
<evidence type="ECO:0000256" key="1">
    <source>
        <dbReference type="SAM" id="MobiDB-lite"/>
    </source>
</evidence>
<organism evidence="2 3">
    <name type="scientific">Nitzschia inconspicua</name>
    <dbReference type="NCBI Taxonomy" id="303405"/>
    <lineage>
        <taxon>Eukaryota</taxon>
        <taxon>Sar</taxon>
        <taxon>Stramenopiles</taxon>
        <taxon>Ochrophyta</taxon>
        <taxon>Bacillariophyta</taxon>
        <taxon>Bacillariophyceae</taxon>
        <taxon>Bacillariophycidae</taxon>
        <taxon>Bacillariales</taxon>
        <taxon>Bacillariaceae</taxon>
        <taxon>Nitzschia</taxon>
    </lineage>
</organism>
<feature type="region of interest" description="Disordered" evidence="1">
    <location>
        <begin position="283"/>
        <end position="329"/>
    </location>
</feature>
<keyword evidence="3" id="KW-1185">Reference proteome</keyword>
<feature type="compositionally biased region" description="Basic and acidic residues" evidence="1">
    <location>
        <begin position="288"/>
        <end position="310"/>
    </location>
</feature>
<evidence type="ECO:0000313" key="2">
    <source>
        <dbReference type="EMBL" id="KAG7350270.1"/>
    </source>
</evidence>
<comment type="caution">
    <text evidence="2">The sequence shown here is derived from an EMBL/GenBank/DDBJ whole genome shotgun (WGS) entry which is preliminary data.</text>
</comment>
<name>A0A9K3KUL5_9STRA</name>
<reference evidence="2" key="2">
    <citation type="submission" date="2021-04" db="EMBL/GenBank/DDBJ databases">
        <authorList>
            <person name="Podell S."/>
        </authorList>
    </citation>
    <scope>NUCLEOTIDE SEQUENCE</scope>
    <source>
        <strain evidence="2">Hildebrandi</strain>
    </source>
</reference>
<reference evidence="2" key="1">
    <citation type="journal article" date="2021" name="Sci. Rep.">
        <title>Diploid genomic architecture of Nitzschia inconspicua, an elite biomass production diatom.</title>
        <authorList>
            <person name="Oliver A."/>
            <person name="Podell S."/>
            <person name="Pinowska A."/>
            <person name="Traller J.C."/>
            <person name="Smith S.R."/>
            <person name="McClure R."/>
            <person name="Beliaev A."/>
            <person name="Bohutskyi P."/>
            <person name="Hill E.A."/>
            <person name="Rabines A."/>
            <person name="Zheng H."/>
            <person name="Allen L.Z."/>
            <person name="Kuo A."/>
            <person name="Grigoriev I.V."/>
            <person name="Allen A.E."/>
            <person name="Hazlebeck D."/>
            <person name="Allen E.E."/>
        </authorList>
    </citation>
    <scope>NUCLEOTIDE SEQUENCE</scope>
    <source>
        <strain evidence="2">Hildebrandi</strain>
    </source>
</reference>
<evidence type="ECO:0000313" key="3">
    <source>
        <dbReference type="Proteomes" id="UP000693970"/>
    </source>
</evidence>
<feature type="region of interest" description="Disordered" evidence="1">
    <location>
        <begin position="164"/>
        <end position="183"/>
    </location>
</feature>